<sequence length="171" mass="19384">MVDFEVPRMKKLKNKSTSMMMPVFDLRKMVKLSHPPVRCRMFLEGSKELEATVIRHRRVSSSSPRLLLLLLVRLTFVFSISAPLRHLFHPDNILPKTSLDVVAENRIALQIVGLDFPLQEENLANGIKKPFVGGFCVLQRAPTGTLSSASLFLAVFSPRRLFPQQQSLDRS</sequence>
<dbReference type="Proteomes" id="UP000835052">
    <property type="component" value="Unassembled WGS sequence"/>
</dbReference>
<dbReference type="AlphaFoldDB" id="A0A8S1HC36"/>
<organism evidence="1 2">
    <name type="scientific">Caenorhabditis auriculariae</name>
    <dbReference type="NCBI Taxonomy" id="2777116"/>
    <lineage>
        <taxon>Eukaryota</taxon>
        <taxon>Metazoa</taxon>
        <taxon>Ecdysozoa</taxon>
        <taxon>Nematoda</taxon>
        <taxon>Chromadorea</taxon>
        <taxon>Rhabditida</taxon>
        <taxon>Rhabditina</taxon>
        <taxon>Rhabditomorpha</taxon>
        <taxon>Rhabditoidea</taxon>
        <taxon>Rhabditidae</taxon>
        <taxon>Peloderinae</taxon>
        <taxon>Caenorhabditis</taxon>
    </lineage>
</organism>
<protein>
    <submittedName>
        <fullName evidence="1">Uncharacterized protein</fullName>
    </submittedName>
</protein>
<name>A0A8S1HC36_9PELO</name>
<keyword evidence="2" id="KW-1185">Reference proteome</keyword>
<evidence type="ECO:0000313" key="2">
    <source>
        <dbReference type="Proteomes" id="UP000835052"/>
    </source>
</evidence>
<reference evidence="1" key="1">
    <citation type="submission" date="2020-10" db="EMBL/GenBank/DDBJ databases">
        <authorList>
            <person name="Kikuchi T."/>
        </authorList>
    </citation>
    <scope>NUCLEOTIDE SEQUENCE</scope>
    <source>
        <strain evidence="1">NKZ352</strain>
    </source>
</reference>
<evidence type="ECO:0000313" key="1">
    <source>
        <dbReference type="EMBL" id="CAD6190790.1"/>
    </source>
</evidence>
<proteinExistence type="predicted"/>
<dbReference type="EMBL" id="CAJGYM010000017">
    <property type="protein sequence ID" value="CAD6190790.1"/>
    <property type="molecule type" value="Genomic_DNA"/>
</dbReference>
<gene>
    <name evidence="1" type="ORF">CAUJ_LOCUS6709</name>
</gene>
<comment type="caution">
    <text evidence="1">The sequence shown here is derived from an EMBL/GenBank/DDBJ whole genome shotgun (WGS) entry which is preliminary data.</text>
</comment>
<accession>A0A8S1HC36</accession>